<sequence>MLFKGVPRELEKENTELSQELSTNLLEVIAQYSIIDEGSSFTSSSEDKESLRMKYSRSCCPYYCHVLKIIIGKNYEKNNNVIDNFLNNNKFDKGRGEERLSIEDRIQYDVIIR</sequence>
<dbReference type="EMBL" id="PQFF01000121">
    <property type="protein sequence ID" value="RHZ80907.1"/>
    <property type="molecule type" value="Genomic_DNA"/>
</dbReference>
<keyword evidence="2" id="KW-1185">Reference proteome</keyword>
<proteinExistence type="predicted"/>
<protein>
    <submittedName>
        <fullName evidence="1">Uncharacterized protein</fullName>
    </submittedName>
</protein>
<accession>A0A397J0L7</accession>
<evidence type="ECO:0000313" key="1">
    <source>
        <dbReference type="EMBL" id="RHZ80907.1"/>
    </source>
</evidence>
<dbReference type="Proteomes" id="UP000266861">
    <property type="component" value="Unassembled WGS sequence"/>
</dbReference>
<reference evidence="1 2" key="1">
    <citation type="submission" date="2018-08" db="EMBL/GenBank/DDBJ databases">
        <title>Genome and evolution of the arbuscular mycorrhizal fungus Diversispora epigaea (formerly Glomus versiforme) and its bacterial endosymbionts.</title>
        <authorList>
            <person name="Sun X."/>
            <person name="Fei Z."/>
            <person name="Harrison M."/>
        </authorList>
    </citation>
    <scope>NUCLEOTIDE SEQUENCE [LARGE SCALE GENOMIC DNA]</scope>
    <source>
        <strain evidence="1 2">IT104</strain>
    </source>
</reference>
<gene>
    <name evidence="1" type="ORF">Glove_130g188</name>
</gene>
<dbReference type="AlphaFoldDB" id="A0A397J0L7"/>
<name>A0A397J0L7_9GLOM</name>
<evidence type="ECO:0000313" key="2">
    <source>
        <dbReference type="Proteomes" id="UP000266861"/>
    </source>
</evidence>
<comment type="caution">
    <text evidence="1">The sequence shown here is derived from an EMBL/GenBank/DDBJ whole genome shotgun (WGS) entry which is preliminary data.</text>
</comment>
<organism evidence="1 2">
    <name type="scientific">Diversispora epigaea</name>
    <dbReference type="NCBI Taxonomy" id="1348612"/>
    <lineage>
        <taxon>Eukaryota</taxon>
        <taxon>Fungi</taxon>
        <taxon>Fungi incertae sedis</taxon>
        <taxon>Mucoromycota</taxon>
        <taxon>Glomeromycotina</taxon>
        <taxon>Glomeromycetes</taxon>
        <taxon>Diversisporales</taxon>
        <taxon>Diversisporaceae</taxon>
        <taxon>Diversispora</taxon>
    </lineage>
</organism>